<dbReference type="RefSeq" id="WP_110481425.1">
    <property type="nucleotide sequence ID" value="NZ_CP024988.1"/>
</dbReference>
<dbReference type="Proteomes" id="UP000247696">
    <property type="component" value="Chromosome"/>
</dbReference>
<name>A0A2Z3YSQ3_9CORY</name>
<dbReference type="GO" id="GO:0016787">
    <property type="term" value="F:hydrolase activity"/>
    <property type="evidence" value="ECO:0007669"/>
    <property type="project" value="UniProtKB-KW"/>
</dbReference>
<gene>
    <name evidence="1" type="ORF">Csp1_14190</name>
</gene>
<reference evidence="2" key="1">
    <citation type="submission" date="2017-11" db="EMBL/GenBank/DDBJ databases">
        <title>Otitis media/interna in a cat caused by the recently described species Corynebacterium provencense.</title>
        <authorList>
            <person name="Kittl S."/>
            <person name="Brodard I."/>
            <person name="Rychener L."/>
            <person name="Jores J."/>
            <person name="Roosje P."/>
            <person name="Gobeli Brawand S."/>
        </authorList>
    </citation>
    <scope>NUCLEOTIDE SEQUENCE [LARGE SCALE GENOMIC DNA]</scope>
    <source>
        <strain evidence="2">17KM38</strain>
    </source>
</reference>
<dbReference type="PANTHER" id="PTHR18901:SF38">
    <property type="entry name" value="PSEUDOURIDINE-5'-PHOSPHATASE"/>
    <property type="match status" value="1"/>
</dbReference>
<dbReference type="SFLD" id="SFLDS00003">
    <property type="entry name" value="Haloacid_Dehalogenase"/>
    <property type="match status" value="1"/>
</dbReference>
<keyword evidence="2" id="KW-1185">Reference proteome</keyword>
<protein>
    <submittedName>
        <fullName evidence="1">Phosphorylated carbohydrates phosphatase</fullName>
        <ecNumber evidence="1">3.1.3.-</ecNumber>
    </submittedName>
</protein>
<dbReference type="InterPro" id="IPR036412">
    <property type="entry name" value="HAD-like_sf"/>
</dbReference>
<dbReference type="EMBL" id="CP024988">
    <property type="protein sequence ID" value="AWT26210.1"/>
    <property type="molecule type" value="Genomic_DNA"/>
</dbReference>
<dbReference type="InterPro" id="IPR006439">
    <property type="entry name" value="HAD-SF_hydro_IA"/>
</dbReference>
<dbReference type="EC" id="3.1.3.-" evidence="1"/>
<dbReference type="SUPFAM" id="SSF56784">
    <property type="entry name" value="HAD-like"/>
    <property type="match status" value="1"/>
</dbReference>
<organism evidence="1 2">
    <name type="scientific">Corynebacterium provencense</name>
    <dbReference type="NCBI Taxonomy" id="1737425"/>
    <lineage>
        <taxon>Bacteria</taxon>
        <taxon>Bacillati</taxon>
        <taxon>Actinomycetota</taxon>
        <taxon>Actinomycetes</taxon>
        <taxon>Mycobacteriales</taxon>
        <taxon>Corynebacteriaceae</taxon>
        <taxon>Corynebacterium</taxon>
    </lineage>
</organism>
<keyword evidence="1" id="KW-0378">Hydrolase</keyword>
<dbReference type="OrthoDB" id="9797743at2"/>
<evidence type="ECO:0000313" key="1">
    <source>
        <dbReference type="EMBL" id="AWT26210.1"/>
    </source>
</evidence>
<dbReference type="Gene3D" id="3.40.50.1000">
    <property type="entry name" value="HAD superfamily/HAD-like"/>
    <property type="match status" value="1"/>
</dbReference>
<dbReference type="CDD" id="cd07505">
    <property type="entry name" value="HAD_BPGM-like"/>
    <property type="match status" value="1"/>
</dbReference>
<dbReference type="Gene3D" id="1.10.150.240">
    <property type="entry name" value="Putative phosphatase, domain 2"/>
    <property type="match status" value="1"/>
</dbReference>
<dbReference type="STRING" id="1737425.GCA_900049755_01980"/>
<dbReference type="KEGG" id="cpre:Csp1_14190"/>
<proteinExistence type="predicted"/>
<evidence type="ECO:0000313" key="2">
    <source>
        <dbReference type="Proteomes" id="UP000247696"/>
    </source>
</evidence>
<dbReference type="AlphaFoldDB" id="A0A2Z3YSQ3"/>
<accession>A0A2Z3YSQ3</accession>
<dbReference type="Pfam" id="PF13419">
    <property type="entry name" value="HAD_2"/>
    <property type="match status" value="1"/>
</dbReference>
<sequence length="232" mass="24717">MKAILWDMDGTLVDTEPLWGEATYTMCREMGRELTPEIRDRTVGGIAEDTVRVCADWAGVRLAPGDLEYWIDRLYTTVSGNFSHGLPFRPGIPALLSEGAAELPMMVVTNTYRRLTDTALSSIGAGFFRASVCGDEVDSGKPAPDPYLTACEMLGYAPDDCLVVEDSTNGMRSAVSAGCRVLGVPSPGNPVPPGAVTVSALLPGHDSLAGLSLADLRELWGRIGARAADVRQ</sequence>
<dbReference type="PANTHER" id="PTHR18901">
    <property type="entry name" value="2-DEOXYGLUCOSE-6-PHOSPHATE PHOSPHATASE 2"/>
    <property type="match status" value="1"/>
</dbReference>
<dbReference type="NCBIfam" id="TIGR01509">
    <property type="entry name" value="HAD-SF-IA-v3"/>
    <property type="match status" value="1"/>
</dbReference>
<dbReference type="InterPro" id="IPR023214">
    <property type="entry name" value="HAD_sf"/>
</dbReference>
<dbReference type="InterPro" id="IPR041492">
    <property type="entry name" value="HAD_2"/>
</dbReference>
<dbReference type="SFLD" id="SFLDG01129">
    <property type="entry name" value="C1.5:_HAD__Beta-PGM__Phosphata"/>
    <property type="match status" value="1"/>
</dbReference>
<dbReference type="InterPro" id="IPR023198">
    <property type="entry name" value="PGP-like_dom2"/>
</dbReference>